<feature type="domain" description="CBM6" evidence="4">
    <location>
        <begin position="271"/>
        <end position="398"/>
    </location>
</feature>
<proteinExistence type="predicted"/>
<dbReference type="Gene3D" id="2.60.120.260">
    <property type="entry name" value="Galactose-binding domain-like"/>
    <property type="match status" value="1"/>
</dbReference>
<reference evidence="5" key="1">
    <citation type="submission" date="2023-07" db="EMBL/GenBank/DDBJ databases">
        <title>Sequencing the genomes of 1000 actinobacteria strains.</title>
        <authorList>
            <person name="Klenk H.-P."/>
        </authorList>
    </citation>
    <scope>NUCLEOTIDE SEQUENCE</scope>
    <source>
        <strain evidence="5">DSM 44707</strain>
    </source>
</reference>
<protein>
    <recommendedName>
        <fullName evidence="4">CBM6 domain-containing protein</fullName>
    </recommendedName>
</protein>
<dbReference type="PROSITE" id="PS51175">
    <property type="entry name" value="CBM6"/>
    <property type="match status" value="1"/>
</dbReference>
<dbReference type="GO" id="GO:0030246">
    <property type="term" value="F:carbohydrate binding"/>
    <property type="evidence" value="ECO:0007669"/>
    <property type="project" value="InterPro"/>
</dbReference>
<dbReference type="SUPFAM" id="SSF49785">
    <property type="entry name" value="Galactose-binding domain-like"/>
    <property type="match status" value="1"/>
</dbReference>
<evidence type="ECO:0000256" key="2">
    <source>
        <dbReference type="SAM" id="MobiDB-lite"/>
    </source>
</evidence>
<gene>
    <name evidence="5" type="ORF">J2S41_004731</name>
</gene>
<feature type="compositionally biased region" description="Low complexity" evidence="2">
    <location>
        <begin position="1"/>
        <end position="17"/>
    </location>
</feature>
<dbReference type="AlphaFoldDB" id="A0AAE3YT79"/>
<dbReference type="CDD" id="cd04084">
    <property type="entry name" value="CBM6_xylanase-like"/>
    <property type="match status" value="1"/>
</dbReference>
<evidence type="ECO:0000313" key="5">
    <source>
        <dbReference type="EMBL" id="MDR7277953.1"/>
    </source>
</evidence>
<evidence type="ECO:0000256" key="3">
    <source>
        <dbReference type="SAM" id="Phobius"/>
    </source>
</evidence>
<keyword evidence="6" id="KW-1185">Reference proteome</keyword>
<feature type="compositionally biased region" description="Low complexity" evidence="2">
    <location>
        <begin position="226"/>
        <end position="237"/>
    </location>
</feature>
<organism evidence="5 6">
    <name type="scientific">Catenuloplanes atrovinosus</name>
    <dbReference type="NCBI Taxonomy" id="137266"/>
    <lineage>
        <taxon>Bacteria</taxon>
        <taxon>Bacillati</taxon>
        <taxon>Actinomycetota</taxon>
        <taxon>Actinomycetes</taxon>
        <taxon>Micromonosporales</taxon>
        <taxon>Micromonosporaceae</taxon>
        <taxon>Catenuloplanes</taxon>
    </lineage>
</organism>
<evidence type="ECO:0000259" key="4">
    <source>
        <dbReference type="PROSITE" id="PS51175"/>
    </source>
</evidence>
<dbReference type="Proteomes" id="UP001183643">
    <property type="component" value="Unassembled WGS sequence"/>
</dbReference>
<dbReference type="SMART" id="SM00606">
    <property type="entry name" value="CBD_IV"/>
    <property type="match status" value="1"/>
</dbReference>
<keyword evidence="1" id="KW-0732">Signal</keyword>
<dbReference type="InterPro" id="IPR006584">
    <property type="entry name" value="Cellulose-bd_IV"/>
</dbReference>
<keyword evidence="3" id="KW-0812">Transmembrane</keyword>
<keyword evidence="3" id="KW-1133">Transmembrane helix</keyword>
<keyword evidence="3" id="KW-0472">Membrane</keyword>
<dbReference type="EMBL" id="JAVDYB010000001">
    <property type="protein sequence ID" value="MDR7277953.1"/>
    <property type="molecule type" value="Genomic_DNA"/>
</dbReference>
<feature type="compositionally biased region" description="Low complexity" evidence="2">
    <location>
        <begin position="245"/>
        <end position="261"/>
    </location>
</feature>
<evidence type="ECO:0000313" key="6">
    <source>
        <dbReference type="Proteomes" id="UP001183643"/>
    </source>
</evidence>
<dbReference type="InterPro" id="IPR008979">
    <property type="entry name" value="Galactose-bd-like_sf"/>
</dbReference>
<evidence type="ECO:0000256" key="1">
    <source>
        <dbReference type="ARBA" id="ARBA00022729"/>
    </source>
</evidence>
<sequence length="398" mass="40475">MPLVKPRTAPDAGTTPAATPPGPAARDDAATQALPTLDPQPADAPTARDPEPARRDAATQALPALDPKPAATDAPAPGIAAPLSEDTVILPALRGRTTKQERERPPTNIQPPAEPETEPAAAPPVPAQPEDPETPHRRGPSRAMIGVVIAVVLVLAAAWLLVSLPGVPGGADWAGSGDRKWPPDAPSVTPTTEQQVSAPPPSAPFVSPAPGQSTDNGLVVPPPSPAAQRPAAATPNPGTSPSRDPAPSTGGAASPSAPAGPLDGEAGTAPSQIEAESFAWQWGVTAAALDGASGGRGVSAVSNGDWLRFDSLNFGNGARTLTVRIANGSGSGGRIELRYDSPWSSPAASVAVDNTGGWAQWRTRSVSCTPTTGTRTVFISFVSRSSTDFVYLDWVSFA</sequence>
<dbReference type="InterPro" id="IPR005084">
    <property type="entry name" value="CBM6"/>
</dbReference>
<feature type="compositionally biased region" description="Basic and acidic residues" evidence="2">
    <location>
        <begin position="46"/>
        <end position="57"/>
    </location>
</feature>
<name>A0AAE3YT79_9ACTN</name>
<comment type="caution">
    <text evidence="5">The sequence shown here is derived from an EMBL/GenBank/DDBJ whole genome shotgun (WGS) entry which is preliminary data.</text>
</comment>
<accession>A0AAE3YT79</accession>
<feature type="transmembrane region" description="Helical" evidence="3">
    <location>
        <begin position="143"/>
        <end position="162"/>
    </location>
</feature>
<feature type="region of interest" description="Disordered" evidence="2">
    <location>
        <begin position="173"/>
        <end position="270"/>
    </location>
</feature>
<feature type="compositionally biased region" description="Low complexity" evidence="2">
    <location>
        <begin position="58"/>
        <end position="82"/>
    </location>
</feature>
<feature type="region of interest" description="Disordered" evidence="2">
    <location>
        <begin position="1"/>
        <end position="139"/>
    </location>
</feature>
<dbReference type="Pfam" id="PF03422">
    <property type="entry name" value="CBM_6"/>
    <property type="match status" value="1"/>
</dbReference>
<dbReference type="RefSeq" id="WP_310370565.1">
    <property type="nucleotide sequence ID" value="NZ_JAVDYB010000001.1"/>
</dbReference>